<proteinExistence type="inferred from homology"/>
<sequence>MKFIEKGIVVCCMLAMLACGDQSKKEENSKPSPESNTYTYDWESLRKAPVPEWFDQAKFGIFIHWGPYAVPGWSDEKTYSEWYSTRMYCDSSYRAYHEKTYGPIADHGYKEFIPKFKGENFDANQWADILKASGARYVIPTAEHHDGFAMYDSELTPWNSVNKGPGFDFIGLLGEAVRSKDMKFGCSYHRERHWSFYTDAMNTYKAVAEPFDEIKVEIANDPESALLYGPFGLTEDFMKDYKARFLEICTKYQPDFMWIDDSPANSLFPEEKAVDLFINTYHKEMIADYMNMANTWGKKVYFNNKKWKRFNYPEGIGVSEKDYLRLDEISEIKWQSSGGMAHSYGYDRTEEDASKYKTVDQLVETLIDVVSKNGNFLLDIGPKPDGTITELQEQRLRGIGEWLSKYGEAIYGTSAWSTHGYDNLRFTRKADALYVICLNNPDAAIQVTQTDALSKENVRSIEMIGHAGNAPEWNFNEQGLTITPPENYQKDHAIVFKVNLINQ</sequence>
<dbReference type="RefSeq" id="WP_263051537.1">
    <property type="nucleotide sequence ID" value="NZ_CP106735.1"/>
</dbReference>
<dbReference type="SUPFAM" id="SSF51445">
    <property type="entry name" value="(Trans)glycosidases"/>
    <property type="match status" value="1"/>
</dbReference>
<keyword evidence="9" id="KW-1185">Reference proteome</keyword>
<organism evidence="8 9">
    <name type="scientific">Reichenbachiella carrageenanivorans</name>
    <dbReference type="NCBI Taxonomy" id="2979869"/>
    <lineage>
        <taxon>Bacteria</taxon>
        <taxon>Pseudomonadati</taxon>
        <taxon>Bacteroidota</taxon>
        <taxon>Cytophagia</taxon>
        <taxon>Cytophagales</taxon>
        <taxon>Reichenbachiellaceae</taxon>
        <taxon>Reichenbachiella</taxon>
    </lineage>
</organism>
<feature type="domain" description="Glycoside hydrolase family 29 N-terminal" evidence="7">
    <location>
        <begin position="32"/>
        <end position="408"/>
    </location>
</feature>
<name>A0ABY6D0X5_9BACT</name>
<dbReference type="PANTHER" id="PTHR10030:SF37">
    <property type="entry name" value="ALPHA-L-FUCOSIDASE-RELATED"/>
    <property type="match status" value="1"/>
</dbReference>
<dbReference type="PIRSF" id="PIRSF001092">
    <property type="entry name" value="Alpha-L-fucosidase"/>
    <property type="match status" value="1"/>
</dbReference>
<gene>
    <name evidence="8" type="ORF">N7E81_01630</name>
</gene>
<dbReference type="EC" id="3.2.1.51" evidence="3"/>
<dbReference type="SMART" id="SM00812">
    <property type="entry name" value="Alpha_L_fucos"/>
    <property type="match status" value="1"/>
</dbReference>
<dbReference type="Pfam" id="PF01120">
    <property type="entry name" value="Alpha_L_fucos"/>
    <property type="match status" value="1"/>
</dbReference>
<accession>A0ABY6D0X5</accession>
<evidence type="ECO:0000256" key="4">
    <source>
        <dbReference type="ARBA" id="ARBA00022729"/>
    </source>
</evidence>
<evidence type="ECO:0000256" key="1">
    <source>
        <dbReference type="ARBA" id="ARBA00004071"/>
    </source>
</evidence>
<dbReference type="Gene3D" id="3.20.20.80">
    <property type="entry name" value="Glycosidases"/>
    <property type="match status" value="1"/>
</dbReference>
<evidence type="ECO:0000256" key="6">
    <source>
        <dbReference type="ARBA" id="ARBA00023295"/>
    </source>
</evidence>
<evidence type="ECO:0000256" key="2">
    <source>
        <dbReference type="ARBA" id="ARBA00007951"/>
    </source>
</evidence>
<dbReference type="Gene3D" id="2.60.40.1180">
    <property type="entry name" value="Golgi alpha-mannosidase II"/>
    <property type="match status" value="1"/>
</dbReference>
<evidence type="ECO:0000256" key="3">
    <source>
        <dbReference type="ARBA" id="ARBA00012662"/>
    </source>
</evidence>
<evidence type="ECO:0000256" key="5">
    <source>
        <dbReference type="ARBA" id="ARBA00022801"/>
    </source>
</evidence>
<comment type="function">
    <text evidence="1">Alpha-L-fucosidase is responsible for hydrolyzing the alpha-1,6-linked fucose joined to the reducing-end N-acetylglucosamine of the carbohydrate moieties of glycoproteins.</text>
</comment>
<evidence type="ECO:0000259" key="7">
    <source>
        <dbReference type="Pfam" id="PF01120"/>
    </source>
</evidence>
<dbReference type="InterPro" id="IPR057739">
    <property type="entry name" value="Glyco_hydro_29_N"/>
</dbReference>
<dbReference type="InterPro" id="IPR013780">
    <property type="entry name" value="Glyco_hydro_b"/>
</dbReference>
<evidence type="ECO:0000313" key="8">
    <source>
        <dbReference type="EMBL" id="UXX79806.1"/>
    </source>
</evidence>
<dbReference type="EMBL" id="CP106735">
    <property type="protein sequence ID" value="UXX79806.1"/>
    <property type="molecule type" value="Genomic_DNA"/>
</dbReference>
<reference evidence="8" key="1">
    <citation type="submission" date="2022-10" db="EMBL/GenBank/DDBJ databases">
        <title>Comparative genomics and taxonomic characterization of three novel marine species of genus Reichenbachiella exhibiting antioxidant and polysaccharide degradation activities.</title>
        <authorList>
            <person name="Muhammad N."/>
            <person name="Lee Y.-J."/>
            <person name="Ko J."/>
            <person name="Kim S.-G."/>
        </authorList>
    </citation>
    <scope>NUCLEOTIDE SEQUENCE</scope>
    <source>
        <strain evidence="8">Wsw4-B4</strain>
    </source>
</reference>
<dbReference type="InterPro" id="IPR016286">
    <property type="entry name" value="FUC_metazoa-typ"/>
</dbReference>
<dbReference type="PROSITE" id="PS51257">
    <property type="entry name" value="PROKAR_LIPOPROTEIN"/>
    <property type="match status" value="1"/>
</dbReference>
<dbReference type="Proteomes" id="UP001062165">
    <property type="component" value="Chromosome"/>
</dbReference>
<keyword evidence="6" id="KW-0326">Glycosidase</keyword>
<dbReference type="PANTHER" id="PTHR10030">
    <property type="entry name" value="ALPHA-L-FUCOSIDASE"/>
    <property type="match status" value="1"/>
</dbReference>
<evidence type="ECO:0000313" key="9">
    <source>
        <dbReference type="Proteomes" id="UP001062165"/>
    </source>
</evidence>
<dbReference type="InterPro" id="IPR017853">
    <property type="entry name" value="GH"/>
</dbReference>
<protein>
    <recommendedName>
        <fullName evidence="3">alpha-L-fucosidase</fullName>
        <ecNumber evidence="3">3.2.1.51</ecNumber>
    </recommendedName>
</protein>
<keyword evidence="4" id="KW-0732">Signal</keyword>
<comment type="similarity">
    <text evidence="2">Belongs to the glycosyl hydrolase 29 family.</text>
</comment>
<dbReference type="InterPro" id="IPR000933">
    <property type="entry name" value="Glyco_hydro_29"/>
</dbReference>
<keyword evidence="5" id="KW-0378">Hydrolase</keyword>